<dbReference type="EMBL" id="JAPXFL010000010">
    <property type="protein sequence ID" value="KAK9500883.1"/>
    <property type="molecule type" value="Genomic_DNA"/>
</dbReference>
<name>A0AAW1CVK7_9HEMI</name>
<organism evidence="1 2">
    <name type="scientific">Rhynocoris fuscipes</name>
    <dbReference type="NCBI Taxonomy" id="488301"/>
    <lineage>
        <taxon>Eukaryota</taxon>
        <taxon>Metazoa</taxon>
        <taxon>Ecdysozoa</taxon>
        <taxon>Arthropoda</taxon>
        <taxon>Hexapoda</taxon>
        <taxon>Insecta</taxon>
        <taxon>Pterygota</taxon>
        <taxon>Neoptera</taxon>
        <taxon>Paraneoptera</taxon>
        <taxon>Hemiptera</taxon>
        <taxon>Heteroptera</taxon>
        <taxon>Panheteroptera</taxon>
        <taxon>Cimicomorpha</taxon>
        <taxon>Reduviidae</taxon>
        <taxon>Harpactorinae</taxon>
        <taxon>Harpactorini</taxon>
        <taxon>Rhynocoris</taxon>
    </lineage>
</organism>
<dbReference type="AlphaFoldDB" id="A0AAW1CVK7"/>
<protein>
    <submittedName>
        <fullName evidence="1">Uncharacterized protein</fullName>
    </submittedName>
</protein>
<sequence>MVDTKFATLSCSFSKTVGPIHLKFRYNLRIAKLYRMQKVASEYPHLFVEIYVKVCHRHTHRRKNFYCIFGIRNPQNGYFR</sequence>
<keyword evidence="2" id="KW-1185">Reference proteome</keyword>
<dbReference type="Proteomes" id="UP001461498">
    <property type="component" value="Unassembled WGS sequence"/>
</dbReference>
<proteinExistence type="predicted"/>
<gene>
    <name evidence="1" type="ORF">O3M35_002054</name>
</gene>
<reference evidence="1 2" key="1">
    <citation type="submission" date="2022-12" db="EMBL/GenBank/DDBJ databases">
        <title>Chromosome-level genome assembly of true bugs.</title>
        <authorList>
            <person name="Ma L."/>
            <person name="Li H."/>
        </authorList>
    </citation>
    <scope>NUCLEOTIDE SEQUENCE [LARGE SCALE GENOMIC DNA]</scope>
    <source>
        <strain evidence="1">Lab_2022b</strain>
    </source>
</reference>
<accession>A0AAW1CVK7</accession>
<evidence type="ECO:0000313" key="1">
    <source>
        <dbReference type="EMBL" id="KAK9500883.1"/>
    </source>
</evidence>
<evidence type="ECO:0000313" key="2">
    <source>
        <dbReference type="Proteomes" id="UP001461498"/>
    </source>
</evidence>
<comment type="caution">
    <text evidence="1">The sequence shown here is derived from an EMBL/GenBank/DDBJ whole genome shotgun (WGS) entry which is preliminary data.</text>
</comment>